<dbReference type="PANTHER" id="PTHR37951:SF1">
    <property type="entry name" value="TYPE VI SECRETION SYSTEM COMPONENT TSSA1"/>
    <property type="match status" value="1"/>
</dbReference>
<dbReference type="InterPro" id="IPR017740">
    <property type="entry name" value="TssA-like"/>
</dbReference>
<dbReference type="PANTHER" id="PTHR37951">
    <property type="entry name" value="CYTOPLASMIC PROTEIN-RELATED"/>
    <property type="match status" value="1"/>
</dbReference>
<sequence length="336" mass="35749">MLAIDLLLTPITPDNPCGADLSFAPEVDEIARARLADDPSLEQGAWVTALKEADWKFVGKRCAALLETRSKDLQLAVWLAEAGTRTGGMHGLADGLGLVAALCARYWDGVHPQADEDGVERRIGILAWLASRVAPLAKGVALDESGALTLQAWEVARARGADAVAELEALRARSKPAFVQALLVDCEACVAALSELERVVDAQLGNDGPSYSMARTALRDVIDLISPGVPVAVTSAALSTAGQGGAIAVARPAHIDGPVGHRDQALAQLRQVADFFRRTEPHSPVAYLAEKAARWGEQPLHAWLRSVIKDEVSLARLEDLLGIDDQADQPMKHPAP</sequence>
<dbReference type="InterPro" id="IPR010657">
    <property type="entry name" value="ImpA_N"/>
</dbReference>
<dbReference type="Pfam" id="PF06812">
    <property type="entry name" value="ImpA_N"/>
    <property type="match status" value="1"/>
</dbReference>
<gene>
    <name evidence="2" type="ORF">HD842_000828</name>
</gene>
<dbReference type="NCBIfam" id="TIGR03363">
    <property type="entry name" value="VI_chp_8"/>
    <property type="match status" value="1"/>
</dbReference>
<dbReference type="AlphaFoldDB" id="A0A7W9U6V0"/>
<evidence type="ECO:0000259" key="1">
    <source>
        <dbReference type="Pfam" id="PF06812"/>
    </source>
</evidence>
<comment type="caution">
    <text evidence="2">The sequence shown here is derived from an EMBL/GenBank/DDBJ whole genome shotgun (WGS) entry which is preliminary data.</text>
</comment>
<feature type="domain" description="ImpA N-terminal" evidence="1">
    <location>
        <begin position="8"/>
        <end position="130"/>
    </location>
</feature>
<dbReference type="Proteomes" id="UP000540787">
    <property type="component" value="Unassembled WGS sequence"/>
</dbReference>
<organism evidence="2 3">
    <name type="scientific">Massilia aurea</name>
    <dbReference type="NCBI Taxonomy" id="373040"/>
    <lineage>
        <taxon>Bacteria</taxon>
        <taxon>Pseudomonadati</taxon>
        <taxon>Pseudomonadota</taxon>
        <taxon>Betaproteobacteria</taxon>
        <taxon>Burkholderiales</taxon>
        <taxon>Oxalobacteraceae</taxon>
        <taxon>Telluria group</taxon>
        <taxon>Massilia</taxon>
    </lineage>
</organism>
<evidence type="ECO:0000313" key="3">
    <source>
        <dbReference type="Proteomes" id="UP000540787"/>
    </source>
</evidence>
<reference evidence="2 3" key="1">
    <citation type="submission" date="2020-08" db="EMBL/GenBank/DDBJ databases">
        <title>The Agave Microbiome: Exploring the role of microbial communities in plant adaptations to desert environments.</title>
        <authorList>
            <person name="Partida-Martinez L.P."/>
        </authorList>
    </citation>
    <scope>NUCLEOTIDE SEQUENCE [LARGE SCALE GENOMIC DNA]</scope>
    <source>
        <strain evidence="2 3">AT3.2</strain>
    </source>
</reference>
<dbReference type="EMBL" id="JACHBX010000001">
    <property type="protein sequence ID" value="MBB6132717.1"/>
    <property type="molecule type" value="Genomic_DNA"/>
</dbReference>
<protein>
    <submittedName>
        <fullName evidence="2">Type VI secretion system protein ImpA</fullName>
    </submittedName>
</protein>
<dbReference type="RefSeq" id="WP_183551320.1">
    <property type="nucleotide sequence ID" value="NZ_JACHBX010000001.1"/>
</dbReference>
<accession>A0A7W9U6V0</accession>
<name>A0A7W9U6V0_9BURK</name>
<proteinExistence type="predicted"/>
<keyword evidence="3" id="KW-1185">Reference proteome</keyword>
<evidence type="ECO:0000313" key="2">
    <source>
        <dbReference type="EMBL" id="MBB6132717.1"/>
    </source>
</evidence>